<dbReference type="Pfam" id="PF01966">
    <property type="entry name" value="HD"/>
    <property type="match status" value="1"/>
</dbReference>
<evidence type="ECO:0000259" key="1">
    <source>
        <dbReference type="Pfam" id="PF01966"/>
    </source>
</evidence>
<dbReference type="CDD" id="cd00077">
    <property type="entry name" value="HDc"/>
    <property type="match status" value="1"/>
</dbReference>
<name>A0A8J6P0M6_9FIRM</name>
<comment type="caution">
    <text evidence="2">The sequence shown here is derived from an EMBL/GenBank/DDBJ whole genome shotgun (WGS) entry which is preliminary data.</text>
</comment>
<evidence type="ECO:0000313" key="2">
    <source>
        <dbReference type="EMBL" id="MBC8610489.1"/>
    </source>
</evidence>
<sequence>MEQINQLYLEMIRYEQGCPARIQHFTKVFAFAKLIGESERLDADTQFLLESAALVHDIGIRMAEEKYKTCTGTLQEQLGPAIAKEMLVRLNFKEAEIERICFLVGHHHTYNHVQGLDYQILLEADFLVNLYEGQQDQSAARRAYQQIFCTETGKKICEQMFL</sequence>
<dbReference type="Gene3D" id="1.10.3210.10">
    <property type="entry name" value="Hypothetical protein af1432"/>
    <property type="match status" value="1"/>
</dbReference>
<reference evidence="2" key="1">
    <citation type="submission" date="2020-08" db="EMBL/GenBank/DDBJ databases">
        <title>Genome public.</title>
        <authorList>
            <person name="Liu C."/>
            <person name="Sun Q."/>
        </authorList>
    </citation>
    <scope>NUCLEOTIDE SEQUENCE</scope>
    <source>
        <strain evidence="2">NSJ-15</strain>
    </source>
</reference>
<dbReference type="EMBL" id="JACRTL010000002">
    <property type="protein sequence ID" value="MBC8610489.1"/>
    <property type="molecule type" value="Genomic_DNA"/>
</dbReference>
<dbReference type="AlphaFoldDB" id="A0A8J6P0M6"/>
<dbReference type="InterPro" id="IPR003607">
    <property type="entry name" value="HD/PDEase_dom"/>
</dbReference>
<evidence type="ECO:0000313" key="3">
    <source>
        <dbReference type="Proteomes" id="UP000632659"/>
    </source>
</evidence>
<dbReference type="RefSeq" id="WP_154824858.1">
    <property type="nucleotide sequence ID" value="NZ_JACRTL010000002.1"/>
</dbReference>
<dbReference type="Proteomes" id="UP000632659">
    <property type="component" value="Unassembled WGS sequence"/>
</dbReference>
<gene>
    <name evidence="2" type="ORF">H8702_05050</name>
</gene>
<dbReference type="InterPro" id="IPR006674">
    <property type="entry name" value="HD_domain"/>
</dbReference>
<protein>
    <submittedName>
        <fullName evidence="2">HD domain-containing protein</fullName>
    </submittedName>
</protein>
<feature type="domain" description="HD" evidence="1">
    <location>
        <begin position="21"/>
        <end position="112"/>
    </location>
</feature>
<accession>A0A8J6P0M6</accession>
<proteinExistence type="predicted"/>
<keyword evidence="3" id="KW-1185">Reference proteome</keyword>
<organism evidence="2 3">
    <name type="scientific">Massiliimalia timonensis</name>
    <dbReference type="NCBI Taxonomy" id="1987501"/>
    <lineage>
        <taxon>Bacteria</taxon>
        <taxon>Bacillati</taxon>
        <taxon>Bacillota</taxon>
        <taxon>Clostridia</taxon>
        <taxon>Eubacteriales</taxon>
        <taxon>Oscillospiraceae</taxon>
        <taxon>Massiliimalia</taxon>
    </lineage>
</organism>
<dbReference type="SUPFAM" id="SSF109604">
    <property type="entry name" value="HD-domain/PDEase-like"/>
    <property type="match status" value="1"/>
</dbReference>